<dbReference type="PANTHER" id="PTHR47561">
    <property type="entry name" value="POLYSACCHARIDE DEACETYLASE FAMILY PROTEIN (AFU_ORTHOLOGUE AFUA_6G05030)"/>
    <property type="match status" value="1"/>
</dbReference>
<feature type="non-terminal residue" evidence="2">
    <location>
        <position position="1"/>
    </location>
</feature>
<dbReference type="Pfam" id="PF01522">
    <property type="entry name" value="Polysacc_deac_1"/>
    <property type="match status" value="1"/>
</dbReference>
<sequence length="261" mass="29250">LKATVFVPAILVQDEGVRAAVLRLVAEGHEIGCHGLTHDAEDSYAHLPEAEQRERLVKATGILEDALGSAITVFRAPVFRLSAATLSILAELGYVADTSVPSTRLSLLSSDMWNAGYLWAPRRPYHPSSRSAFRRGSVGIWEIPVSCVLIPFTVSFLQVFGLQAMKAYLGVLRMESRMTGKPIVYMAHPEDFFPSRFVRPKWKFKFRQLLPSRTHGLEIRYAFTERDEHKVYECNMAFVGAMADDDHLDFKTLGNFVAAMD</sequence>
<protein>
    <recommendedName>
        <fullName evidence="1">NodB homology domain-containing protein</fullName>
    </recommendedName>
</protein>
<dbReference type="Gene3D" id="3.20.20.370">
    <property type="entry name" value="Glycoside hydrolase/deacetylase"/>
    <property type="match status" value="1"/>
</dbReference>
<dbReference type="GO" id="GO:0005975">
    <property type="term" value="P:carbohydrate metabolic process"/>
    <property type="evidence" value="ECO:0007669"/>
    <property type="project" value="InterPro"/>
</dbReference>
<accession>A0A382YTT1</accession>
<organism evidence="2">
    <name type="scientific">marine metagenome</name>
    <dbReference type="NCBI Taxonomy" id="408172"/>
    <lineage>
        <taxon>unclassified sequences</taxon>
        <taxon>metagenomes</taxon>
        <taxon>ecological metagenomes</taxon>
    </lineage>
</organism>
<dbReference type="PANTHER" id="PTHR47561:SF1">
    <property type="entry name" value="POLYSACCHARIDE DEACETYLASE FAMILY PROTEIN (AFU_ORTHOLOGUE AFUA_6G05030)"/>
    <property type="match status" value="1"/>
</dbReference>
<dbReference type="InterPro" id="IPR011330">
    <property type="entry name" value="Glyco_hydro/deAcase_b/a-brl"/>
</dbReference>
<reference evidence="2" key="1">
    <citation type="submission" date="2018-05" db="EMBL/GenBank/DDBJ databases">
        <authorList>
            <person name="Lanie J.A."/>
            <person name="Ng W.-L."/>
            <person name="Kazmierczak K.M."/>
            <person name="Andrzejewski T.M."/>
            <person name="Davidsen T.M."/>
            <person name="Wayne K.J."/>
            <person name="Tettelin H."/>
            <person name="Glass J.I."/>
            <person name="Rusch D."/>
            <person name="Podicherti R."/>
            <person name="Tsui H.-C.T."/>
            <person name="Winkler M.E."/>
        </authorList>
    </citation>
    <scope>NUCLEOTIDE SEQUENCE</scope>
</reference>
<evidence type="ECO:0000313" key="2">
    <source>
        <dbReference type="EMBL" id="SVD86687.1"/>
    </source>
</evidence>
<gene>
    <name evidence="2" type="ORF">METZ01_LOCUS439541</name>
</gene>
<dbReference type="AlphaFoldDB" id="A0A382YTT1"/>
<dbReference type="SUPFAM" id="SSF88713">
    <property type="entry name" value="Glycoside hydrolase/deacetylase"/>
    <property type="match status" value="1"/>
</dbReference>
<dbReference type="EMBL" id="UINC01178498">
    <property type="protein sequence ID" value="SVD86687.1"/>
    <property type="molecule type" value="Genomic_DNA"/>
</dbReference>
<dbReference type="PROSITE" id="PS51677">
    <property type="entry name" value="NODB"/>
    <property type="match status" value="1"/>
</dbReference>
<feature type="non-terminal residue" evidence="2">
    <location>
        <position position="261"/>
    </location>
</feature>
<dbReference type="GO" id="GO:0016810">
    <property type="term" value="F:hydrolase activity, acting on carbon-nitrogen (but not peptide) bonds"/>
    <property type="evidence" value="ECO:0007669"/>
    <property type="project" value="InterPro"/>
</dbReference>
<proteinExistence type="predicted"/>
<evidence type="ECO:0000259" key="1">
    <source>
        <dbReference type="PROSITE" id="PS51677"/>
    </source>
</evidence>
<name>A0A382YTT1_9ZZZZ</name>
<dbReference type="InterPro" id="IPR002509">
    <property type="entry name" value="NODB_dom"/>
</dbReference>
<feature type="domain" description="NodB homology" evidence="1">
    <location>
        <begin position="1"/>
        <end position="261"/>
    </location>
</feature>